<accession>V6KEU6</accession>
<dbReference type="PATRIC" id="fig|1352936.5.peg.4124"/>
<dbReference type="AlphaFoldDB" id="V6KEU6"/>
<dbReference type="Proteomes" id="UP000017984">
    <property type="component" value="Chromosome"/>
</dbReference>
<keyword evidence="2" id="KW-1185">Reference proteome</keyword>
<sequence length="30" mass="3209">MNAPGRSVHEAFRENEWRVLAVGAVGAAGR</sequence>
<evidence type="ECO:0000313" key="1">
    <source>
        <dbReference type="EMBL" id="EST29976.1"/>
    </source>
</evidence>
<dbReference type="HOGENOM" id="CLU_3405804_0_0_11"/>
<comment type="caution">
    <text evidence="1">The sequence shown here is derived from an EMBL/GenBank/DDBJ whole genome shotgun (WGS) entry which is preliminary data.</text>
</comment>
<dbReference type="EMBL" id="AWQX01000170">
    <property type="protein sequence ID" value="EST29976.1"/>
    <property type="molecule type" value="Genomic_DNA"/>
</dbReference>
<dbReference type="STRING" id="1352936.M878_19680"/>
<reference evidence="1 2" key="1">
    <citation type="journal article" date="2014" name="Genome Announc.">
        <title>Draft Genome Sequence of Streptomyces roseochromogenes subsp. oscitans DS 12.976, Producer of the Aminocoumarin Antibiotic Clorobiocin.</title>
        <authorList>
            <person name="Ruckert C."/>
            <person name="Kalinowski J."/>
            <person name="Heide L."/>
            <person name="Apel A.K."/>
        </authorList>
    </citation>
    <scope>NUCLEOTIDE SEQUENCE [LARGE SCALE GENOMIC DNA]</scope>
    <source>
        <strain evidence="1 2">DS 12.976</strain>
    </source>
</reference>
<organism evidence="1 2">
    <name type="scientific">Streptomyces roseochromogenus subsp. oscitans DS 12.976</name>
    <dbReference type="NCBI Taxonomy" id="1352936"/>
    <lineage>
        <taxon>Bacteria</taxon>
        <taxon>Bacillati</taxon>
        <taxon>Actinomycetota</taxon>
        <taxon>Actinomycetes</taxon>
        <taxon>Kitasatosporales</taxon>
        <taxon>Streptomycetaceae</taxon>
        <taxon>Streptomyces</taxon>
    </lineage>
</organism>
<gene>
    <name evidence="1" type="ORF">M878_19680</name>
</gene>
<evidence type="ECO:0000313" key="2">
    <source>
        <dbReference type="Proteomes" id="UP000017984"/>
    </source>
</evidence>
<proteinExistence type="predicted"/>
<name>V6KEU6_STRRC</name>
<protein>
    <submittedName>
        <fullName evidence="1">Uncharacterized protein</fullName>
    </submittedName>
</protein>